<dbReference type="Proteomes" id="UP001320314">
    <property type="component" value="Unassembled WGS sequence"/>
</dbReference>
<evidence type="ECO:0000256" key="12">
    <source>
        <dbReference type="ARBA" id="ARBA00023012"/>
    </source>
</evidence>
<evidence type="ECO:0000256" key="6">
    <source>
        <dbReference type="ARBA" id="ARBA00022679"/>
    </source>
</evidence>
<evidence type="ECO:0000256" key="1">
    <source>
        <dbReference type="ARBA" id="ARBA00000085"/>
    </source>
</evidence>
<keyword evidence="7 14" id="KW-0812">Transmembrane</keyword>
<evidence type="ECO:0000256" key="3">
    <source>
        <dbReference type="ARBA" id="ARBA00012438"/>
    </source>
</evidence>
<dbReference type="FunFam" id="3.30.565.10:FF:000013">
    <property type="entry name" value="Two-component sensor histidine kinase"/>
    <property type="match status" value="1"/>
</dbReference>
<keyword evidence="13 14" id="KW-0472">Membrane</keyword>
<dbReference type="SMART" id="SM00387">
    <property type="entry name" value="HATPase_c"/>
    <property type="match status" value="1"/>
</dbReference>
<reference evidence="17 18" key="1">
    <citation type="submission" date="2021-12" db="EMBL/GenBank/DDBJ databases">
        <title>Antimicrobial susceptibility of Lactobacillus delbrueckii subsp. lactis obtained from milk products and other habitats.</title>
        <authorList>
            <person name="Shani N."/>
        </authorList>
    </citation>
    <scope>NUCLEOTIDE SEQUENCE [LARGE SCALE GENOMIC DNA]</scope>
    <source>
        <strain evidence="17 18">CIRM BIA 266</strain>
    </source>
</reference>
<evidence type="ECO:0000256" key="9">
    <source>
        <dbReference type="ARBA" id="ARBA00022777"/>
    </source>
</evidence>
<evidence type="ECO:0000259" key="15">
    <source>
        <dbReference type="PROSITE" id="PS50109"/>
    </source>
</evidence>
<dbReference type="InterPro" id="IPR004358">
    <property type="entry name" value="Sig_transdc_His_kin-like_C"/>
</dbReference>
<dbReference type="EMBL" id="JAJNUD010000020">
    <property type="protein sequence ID" value="MCD5518441.1"/>
    <property type="molecule type" value="Genomic_DNA"/>
</dbReference>
<dbReference type="Gene3D" id="3.30.565.10">
    <property type="entry name" value="Histidine kinase-like ATPase, C-terminal domain"/>
    <property type="match status" value="1"/>
</dbReference>
<feature type="transmembrane region" description="Helical" evidence="14">
    <location>
        <begin position="86"/>
        <end position="104"/>
    </location>
</feature>
<evidence type="ECO:0000313" key="18">
    <source>
        <dbReference type="Proteomes" id="UP001320314"/>
    </source>
</evidence>
<comment type="catalytic activity">
    <reaction evidence="1">
        <text>ATP + protein L-histidine = ADP + protein N-phospho-L-histidine.</text>
        <dbReference type="EC" id="2.7.13.3"/>
    </reaction>
</comment>
<dbReference type="GO" id="GO:0005524">
    <property type="term" value="F:ATP binding"/>
    <property type="evidence" value="ECO:0007669"/>
    <property type="project" value="UniProtKB-KW"/>
</dbReference>
<dbReference type="PRINTS" id="PR00344">
    <property type="entry name" value="BCTRLSENSOR"/>
</dbReference>
<evidence type="ECO:0000313" key="17">
    <source>
        <dbReference type="EMBL" id="MCD5518441.1"/>
    </source>
</evidence>
<evidence type="ECO:0000256" key="5">
    <source>
        <dbReference type="ARBA" id="ARBA00022553"/>
    </source>
</evidence>
<keyword evidence="9 17" id="KW-0418">Kinase</keyword>
<dbReference type="CDD" id="cd00082">
    <property type="entry name" value="HisKA"/>
    <property type="match status" value="1"/>
</dbReference>
<dbReference type="AlphaFoldDB" id="A0ABD4SC33"/>
<feature type="domain" description="HAMP" evidence="16">
    <location>
        <begin position="106"/>
        <end position="158"/>
    </location>
</feature>
<keyword evidence="5" id="KW-0597">Phosphoprotein</keyword>
<dbReference type="InterPro" id="IPR003661">
    <property type="entry name" value="HisK_dim/P_dom"/>
</dbReference>
<name>A0ABD4SC33_9LACO</name>
<dbReference type="GO" id="GO:0004673">
    <property type="term" value="F:protein histidine kinase activity"/>
    <property type="evidence" value="ECO:0007669"/>
    <property type="project" value="UniProtKB-EC"/>
</dbReference>
<dbReference type="InterPro" id="IPR050398">
    <property type="entry name" value="HssS/ArlS-like"/>
</dbReference>
<dbReference type="InterPro" id="IPR003660">
    <property type="entry name" value="HAMP_dom"/>
</dbReference>
<dbReference type="RefSeq" id="WP_003613180.1">
    <property type="nucleotide sequence ID" value="NZ_JAJNUD010000020.1"/>
</dbReference>
<dbReference type="GO" id="GO:0005886">
    <property type="term" value="C:plasma membrane"/>
    <property type="evidence" value="ECO:0007669"/>
    <property type="project" value="UniProtKB-SubCell"/>
</dbReference>
<dbReference type="Pfam" id="PF00512">
    <property type="entry name" value="HisKA"/>
    <property type="match status" value="1"/>
</dbReference>
<evidence type="ECO:0000256" key="2">
    <source>
        <dbReference type="ARBA" id="ARBA00004651"/>
    </source>
</evidence>
<keyword evidence="11 14" id="KW-1133">Transmembrane helix</keyword>
<comment type="caution">
    <text evidence="17">The sequence shown here is derived from an EMBL/GenBank/DDBJ whole genome shotgun (WGS) entry which is preliminary data.</text>
</comment>
<evidence type="ECO:0000256" key="7">
    <source>
        <dbReference type="ARBA" id="ARBA00022692"/>
    </source>
</evidence>
<comment type="subcellular location">
    <subcellularLocation>
        <location evidence="2">Cell membrane</location>
        <topology evidence="2">Multi-pass membrane protein</topology>
    </subcellularLocation>
</comment>
<evidence type="ECO:0000256" key="11">
    <source>
        <dbReference type="ARBA" id="ARBA00022989"/>
    </source>
</evidence>
<evidence type="ECO:0000256" key="14">
    <source>
        <dbReference type="SAM" id="Phobius"/>
    </source>
</evidence>
<dbReference type="GO" id="GO:0000160">
    <property type="term" value="P:phosphorelay signal transduction system"/>
    <property type="evidence" value="ECO:0007669"/>
    <property type="project" value="UniProtKB-KW"/>
</dbReference>
<gene>
    <name evidence="17" type="ORF">LOB39_07710</name>
</gene>
<evidence type="ECO:0000256" key="10">
    <source>
        <dbReference type="ARBA" id="ARBA00022840"/>
    </source>
</evidence>
<dbReference type="PANTHER" id="PTHR45528:SF1">
    <property type="entry name" value="SENSOR HISTIDINE KINASE CPXA"/>
    <property type="match status" value="1"/>
</dbReference>
<dbReference type="InterPro" id="IPR036097">
    <property type="entry name" value="HisK_dim/P_sf"/>
</dbReference>
<dbReference type="InterPro" id="IPR005467">
    <property type="entry name" value="His_kinase_dom"/>
</dbReference>
<keyword evidence="8" id="KW-0547">Nucleotide-binding</keyword>
<keyword evidence="10" id="KW-0067">ATP-binding</keyword>
<keyword evidence="4" id="KW-1003">Cell membrane</keyword>
<dbReference type="PANTHER" id="PTHR45528">
    <property type="entry name" value="SENSOR HISTIDINE KINASE CPXA"/>
    <property type="match status" value="1"/>
</dbReference>
<evidence type="ECO:0000256" key="8">
    <source>
        <dbReference type="ARBA" id="ARBA00022741"/>
    </source>
</evidence>
<evidence type="ECO:0000256" key="4">
    <source>
        <dbReference type="ARBA" id="ARBA00022475"/>
    </source>
</evidence>
<protein>
    <recommendedName>
        <fullName evidence="3">histidine kinase</fullName>
        <ecNumber evidence="3">2.7.13.3</ecNumber>
    </recommendedName>
</protein>
<dbReference type="SUPFAM" id="SSF47384">
    <property type="entry name" value="Homodimeric domain of signal transducing histidine kinase"/>
    <property type="match status" value="1"/>
</dbReference>
<dbReference type="PROSITE" id="PS50109">
    <property type="entry name" value="HIS_KIN"/>
    <property type="match status" value="1"/>
</dbReference>
<sequence>MKPKQDKEKQVVQGKRPRVKLTAAEKSELFAEGVVTVIIMLLLNMSVIILYHLAVLQDKSLVNGIYFLKKTMTIGPGYHIWSWERIGIILMGIADVIVLYWRLIRRYHQMQLRHIISELHYIANGHFDHRISFSVNNDMQKVIDSINSLVDSTVGAINEEKAIEQSKDELITNVSHDIRTPLTSIIGYLGLLKNGAVTSQEDMLKYINIAYDKAEQMKSLANDLFEYTTLKSTKTKLNVTPINIKGMMEQVAAGFELEAEKKGIAFSVKARPDDLIVNADVEKLVRVYNNLISNALKYAAGASRINLVANLINHEQVELRVENNGEPIPKDKLKKIFDRFYRVESSRNTKTGGTGLGLSIVQGGVELHGGTIRCESNKDWTSFIILLPRDPQANLRPVV</sequence>
<organism evidence="17 18">
    <name type="scientific">Lactobacillus delbrueckii subsp. allosunkii</name>
    <dbReference type="NCBI Taxonomy" id="1050107"/>
    <lineage>
        <taxon>Bacteria</taxon>
        <taxon>Bacillati</taxon>
        <taxon>Bacillota</taxon>
        <taxon>Bacilli</taxon>
        <taxon>Lactobacillales</taxon>
        <taxon>Lactobacillaceae</taxon>
        <taxon>Lactobacillus</taxon>
    </lineage>
</organism>
<dbReference type="SUPFAM" id="SSF55874">
    <property type="entry name" value="ATPase domain of HSP90 chaperone/DNA topoisomerase II/histidine kinase"/>
    <property type="match status" value="1"/>
</dbReference>
<dbReference type="Pfam" id="PF02518">
    <property type="entry name" value="HATPase_c"/>
    <property type="match status" value="1"/>
</dbReference>
<evidence type="ECO:0000259" key="16">
    <source>
        <dbReference type="PROSITE" id="PS50885"/>
    </source>
</evidence>
<accession>A0ABD4SC33</accession>
<dbReference type="CDD" id="cd00075">
    <property type="entry name" value="HATPase"/>
    <property type="match status" value="1"/>
</dbReference>
<proteinExistence type="predicted"/>
<keyword evidence="12" id="KW-0902">Two-component regulatory system</keyword>
<dbReference type="InterPro" id="IPR036890">
    <property type="entry name" value="HATPase_C_sf"/>
</dbReference>
<dbReference type="Gene3D" id="1.10.287.130">
    <property type="match status" value="1"/>
</dbReference>
<keyword evidence="6" id="KW-0808">Transferase</keyword>
<dbReference type="PROSITE" id="PS50885">
    <property type="entry name" value="HAMP"/>
    <property type="match status" value="1"/>
</dbReference>
<evidence type="ECO:0000256" key="13">
    <source>
        <dbReference type="ARBA" id="ARBA00023136"/>
    </source>
</evidence>
<dbReference type="SMART" id="SM00388">
    <property type="entry name" value="HisKA"/>
    <property type="match status" value="1"/>
</dbReference>
<feature type="transmembrane region" description="Helical" evidence="14">
    <location>
        <begin position="29"/>
        <end position="54"/>
    </location>
</feature>
<feature type="domain" description="Histidine kinase" evidence="15">
    <location>
        <begin position="173"/>
        <end position="391"/>
    </location>
</feature>
<dbReference type="FunFam" id="1.10.287.130:FF:000001">
    <property type="entry name" value="Two-component sensor histidine kinase"/>
    <property type="match status" value="1"/>
</dbReference>
<dbReference type="EC" id="2.7.13.3" evidence="3"/>
<dbReference type="InterPro" id="IPR003594">
    <property type="entry name" value="HATPase_dom"/>
</dbReference>